<dbReference type="EMBL" id="JACZZA010000006">
    <property type="protein sequence ID" value="MBE1161079.1"/>
    <property type="molecule type" value="Genomic_DNA"/>
</dbReference>
<dbReference type="RefSeq" id="WP_192555927.1">
    <property type="nucleotide sequence ID" value="NZ_JACZZA010000006.1"/>
</dbReference>
<gene>
    <name evidence="3" type="ORF">IGX34_11830</name>
</gene>
<dbReference type="Proteomes" id="UP000651010">
    <property type="component" value="Unassembled WGS sequence"/>
</dbReference>
<name>A0ABR9GAQ0_9GAMM</name>
<comment type="caution">
    <text evidence="3">The sequence shown here is derived from an EMBL/GenBank/DDBJ whole genome shotgun (WGS) entry which is preliminary data.</text>
</comment>
<keyword evidence="1" id="KW-0175">Coiled coil</keyword>
<organism evidence="3 4">
    <name type="scientific">Dyella acidiphila</name>
    <dbReference type="NCBI Taxonomy" id="2775866"/>
    <lineage>
        <taxon>Bacteria</taxon>
        <taxon>Pseudomonadati</taxon>
        <taxon>Pseudomonadota</taxon>
        <taxon>Gammaproteobacteria</taxon>
        <taxon>Lysobacterales</taxon>
        <taxon>Rhodanobacteraceae</taxon>
        <taxon>Dyella</taxon>
    </lineage>
</organism>
<keyword evidence="4" id="KW-1185">Reference proteome</keyword>
<evidence type="ECO:0000313" key="3">
    <source>
        <dbReference type="EMBL" id="MBE1161079.1"/>
    </source>
</evidence>
<protein>
    <recommendedName>
        <fullName evidence="5">BZIP domain-containing protein</fullName>
    </recommendedName>
</protein>
<reference evidence="3 4" key="1">
    <citation type="submission" date="2020-09" db="EMBL/GenBank/DDBJ databases">
        <title>Dyella sp. 7MK23 isolated from forest soil.</title>
        <authorList>
            <person name="Fu J."/>
        </authorList>
    </citation>
    <scope>NUCLEOTIDE SEQUENCE [LARGE SCALE GENOMIC DNA]</scope>
    <source>
        <strain evidence="3 4">7MK23</strain>
    </source>
</reference>
<feature type="coiled-coil region" evidence="1">
    <location>
        <begin position="60"/>
        <end position="87"/>
    </location>
</feature>
<evidence type="ECO:0008006" key="5">
    <source>
        <dbReference type="Google" id="ProtNLM"/>
    </source>
</evidence>
<proteinExistence type="predicted"/>
<feature type="region of interest" description="Disordered" evidence="2">
    <location>
        <begin position="1"/>
        <end position="31"/>
    </location>
</feature>
<evidence type="ECO:0000256" key="2">
    <source>
        <dbReference type="SAM" id="MobiDB-lite"/>
    </source>
</evidence>
<evidence type="ECO:0000256" key="1">
    <source>
        <dbReference type="SAM" id="Coils"/>
    </source>
</evidence>
<sequence length="88" mass="10123">MVDPRDPGTIAMSFPYKPRRGRPPTGKAKSAAERMRAYRKRHIVVSTDVLRTVVAQCTQIQELMDANRRLRRELDVLYAEIARLNEAL</sequence>
<evidence type="ECO:0000313" key="4">
    <source>
        <dbReference type="Proteomes" id="UP000651010"/>
    </source>
</evidence>
<accession>A0ABR9GAQ0</accession>